<feature type="compositionally biased region" description="Polar residues" evidence="1">
    <location>
        <begin position="263"/>
        <end position="296"/>
    </location>
</feature>
<feature type="compositionally biased region" description="Basic and acidic residues" evidence="1">
    <location>
        <begin position="532"/>
        <end position="543"/>
    </location>
</feature>
<feature type="compositionally biased region" description="Pro residues" evidence="1">
    <location>
        <begin position="481"/>
        <end position="499"/>
    </location>
</feature>
<feature type="compositionally biased region" description="Basic and acidic residues" evidence="1">
    <location>
        <begin position="160"/>
        <end position="173"/>
    </location>
</feature>
<evidence type="ECO:0000313" key="3">
    <source>
        <dbReference type="Proteomes" id="UP000631181"/>
    </source>
</evidence>
<feature type="compositionally biased region" description="Low complexity" evidence="1">
    <location>
        <begin position="437"/>
        <end position="448"/>
    </location>
</feature>
<feature type="compositionally biased region" description="Pro residues" evidence="1">
    <location>
        <begin position="61"/>
        <end position="71"/>
    </location>
</feature>
<feature type="region of interest" description="Disordered" evidence="1">
    <location>
        <begin position="512"/>
        <end position="845"/>
    </location>
</feature>
<feature type="compositionally biased region" description="Pro residues" evidence="1">
    <location>
        <begin position="662"/>
        <end position="675"/>
    </location>
</feature>
<dbReference type="OrthoDB" id="4188047at2759"/>
<feature type="region of interest" description="Disordered" evidence="1">
    <location>
        <begin position="911"/>
        <end position="933"/>
    </location>
</feature>
<feature type="compositionally biased region" description="Polar residues" evidence="1">
    <location>
        <begin position="544"/>
        <end position="556"/>
    </location>
</feature>
<feature type="region of interest" description="Disordered" evidence="1">
    <location>
        <begin position="215"/>
        <end position="469"/>
    </location>
</feature>
<evidence type="ECO:0000256" key="1">
    <source>
        <dbReference type="SAM" id="MobiDB-lite"/>
    </source>
</evidence>
<dbReference type="Proteomes" id="UP000631181">
    <property type="component" value="Unassembled WGS sequence"/>
</dbReference>
<keyword evidence="3" id="KW-1185">Reference proteome</keyword>
<organism evidence="2 3">
    <name type="scientific">Penicillium ucsense</name>
    <dbReference type="NCBI Taxonomy" id="2839758"/>
    <lineage>
        <taxon>Eukaryota</taxon>
        <taxon>Fungi</taxon>
        <taxon>Dikarya</taxon>
        <taxon>Ascomycota</taxon>
        <taxon>Pezizomycotina</taxon>
        <taxon>Eurotiomycetes</taxon>
        <taxon>Eurotiomycetidae</taxon>
        <taxon>Eurotiales</taxon>
        <taxon>Aspergillaceae</taxon>
        <taxon>Penicillium</taxon>
    </lineage>
</organism>
<proteinExistence type="predicted"/>
<comment type="caution">
    <text evidence="2">The sequence shown here is derived from an EMBL/GenBank/DDBJ whole genome shotgun (WGS) entry which is preliminary data.</text>
</comment>
<feature type="compositionally biased region" description="Polar residues" evidence="1">
    <location>
        <begin position="316"/>
        <end position="329"/>
    </location>
</feature>
<protein>
    <submittedName>
        <fullName evidence="2">Uncharacterized protein</fullName>
    </submittedName>
</protein>
<feature type="region of interest" description="Disordered" evidence="1">
    <location>
        <begin position="480"/>
        <end position="499"/>
    </location>
</feature>
<sequence length="968" mass="103918">MGSSAVDPESSLPLAMLELIRPQASPPRPQARSAGMAERPSRNENLSDLVRFFQTSEAEPSPRPNPTPIPTSPESTTALPVVAETRPSIEPPTEPTKDAKPLRRRFLQFAQRQKKDSSAKSKSTDNQRQIEALQREGYLLTAPKPKSTRSSRTSISSKNSLERTYSRSKKQDVETIGQPWLETDSKRGSSEVKQHLAPLNLGDFGSMVDVAVSLSKQEEDVSPPPYQPPSSSKITINQGHRGSSDVSASLPYPGSSAYARPDTVNTLSSPMSTAATHGSPSPQEHARQLSTSTSSIRRILDPDIKPPPRMPKLNSVEFQAGSSTASLVSDGSRPEPSVENLKKPGQASGKSSQSSPGGLSSQPSLKLFPDVAPARMPSKNSLNALPIPQYQRSPRPPTSANSSTDVSPMGPKSVNVRLSDDSSTKSNVEGERKVSGATATSTTSSTSSENQYASSVRSGKTKAPELPISAATMGTLQAFPLPAPTRPLPSLPQPARAPPCIPVAQRATVELATLPPLKAPESNHPHPSLIAEEPRELTPKDTLHYQSSSASRSTIDPGSKDDQGSELDSESPSPAYIRDISKSGLSQLGAVGRRAPSIRIPQMKDDREHPSNNEADGLALADSPLLGRANSMEANGKRAARKPLEIDSTSVRLDPTHLPFGLPSPPPTAALPSDPPSQLHPDPSVERRRITASVSAGGRALKAVDGQYNASHHRASMVSRSNSSRSSLRHESIPESTEPSHSESPLPSSDDEGFGPNTGTSRARCAARKIHRLPHSLHQGYATVGSRPSHSRPRYPESVRSQTPQGRMGRSLDKSAISPQSNYSHSTHRSRDSRSSHQTQAAASQMAHFLEDRVAHLERQNQVLQAALFAALNAGGKSPFEGLSDLGQSSHMAQPRYTNPYQARFTARPDSWVGSTHSSEHSGGFDPSASCQDNRSHLRQLDNMIEDIEGGWMSDKSSLAGVRMTRPQ</sequence>
<feature type="compositionally biased region" description="Low complexity" evidence="1">
    <location>
        <begin position="343"/>
        <end position="367"/>
    </location>
</feature>
<dbReference type="AlphaFoldDB" id="A0A8J8W6S9"/>
<feature type="compositionally biased region" description="Polar residues" evidence="1">
    <location>
        <begin position="449"/>
        <end position="458"/>
    </location>
</feature>
<reference evidence="2" key="1">
    <citation type="journal article" date="2020" name="Front. Microbiol.">
        <title>Gene regulatory networks of Penicillium echinulatum 2HH and Penicillium oxalicum 114-2 inferred by a computational biology approach.</title>
        <authorList>
            <person name="Lenz A.R."/>
            <person name="Galan-Vasquez E."/>
            <person name="Balbinot E."/>
            <person name="De Abreu F.P."/>
            <person name="De Oliveira N.S."/>
            <person name="Da Rosa L.O."/>
            <person name="De Avila E Silva S."/>
            <person name="Camassola M."/>
            <person name="Dillon A.J.P."/>
            <person name="Perez-Rueda E."/>
        </authorList>
    </citation>
    <scope>NUCLEOTIDE SEQUENCE</scope>
    <source>
        <strain evidence="2">S1M29</strain>
    </source>
</reference>
<feature type="compositionally biased region" description="Low complexity" evidence="1">
    <location>
        <begin position="716"/>
        <end position="726"/>
    </location>
</feature>
<gene>
    <name evidence="2" type="ORF">PECM_003626</name>
</gene>
<feature type="compositionally biased region" description="Basic residues" evidence="1">
    <location>
        <begin position="765"/>
        <end position="775"/>
    </location>
</feature>
<feature type="compositionally biased region" description="Polar residues" evidence="1">
    <location>
        <begin position="233"/>
        <end position="247"/>
    </location>
</feature>
<dbReference type="EMBL" id="WIWV01000021">
    <property type="protein sequence ID" value="KAF7717937.1"/>
    <property type="molecule type" value="Genomic_DNA"/>
</dbReference>
<feature type="compositionally biased region" description="Basic and acidic residues" evidence="1">
    <location>
        <begin position="113"/>
        <end position="125"/>
    </location>
</feature>
<feature type="compositionally biased region" description="Basic and acidic residues" evidence="1">
    <location>
        <begin position="418"/>
        <end position="434"/>
    </location>
</feature>
<feature type="region of interest" description="Disordered" evidence="1">
    <location>
        <begin position="1"/>
        <end position="201"/>
    </location>
</feature>
<name>A0A8J8W6S9_9EURO</name>
<evidence type="ECO:0000313" key="2">
    <source>
        <dbReference type="EMBL" id="KAF7717937.1"/>
    </source>
</evidence>
<accession>A0A8J8W6S9</accession>
<feature type="compositionally biased region" description="Basic and acidic residues" evidence="1">
    <location>
        <begin position="602"/>
        <end position="611"/>
    </location>
</feature>
<feature type="compositionally biased region" description="Basic and acidic residues" evidence="1">
    <location>
        <begin position="183"/>
        <end position="194"/>
    </location>
</feature>
<feature type="compositionally biased region" description="Low complexity" evidence="1">
    <location>
        <begin position="148"/>
        <end position="159"/>
    </location>
</feature>
<feature type="compositionally biased region" description="Basic and acidic residues" evidence="1">
    <location>
        <begin position="728"/>
        <end position="741"/>
    </location>
</feature>